<protein>
    <recommendedName>
        <fullName evidence="2">Retrotransposon gag domain-containing protein</fullName>
    </recommendedName>
</protein>
<proteinExistence type="predicted"/>
<comment type="caution">
    <text evidence="3">The sequence shown here is derived from an EMBL/GenBank/DDBJ whole genome shotgun (WGS) entry which is preliminary data.</text>
</comment>
<reference evidence="3" key="1">
    <citation type="submission" date="2023-07" db="EMBL/GenBank/DDBJ databases">
        <title>A chromosome-level genome assembly of Lolium multiflorum.</title>
        <authorList>
            <person name="Chen Y."/>
            <person name="Copetti D."/>
            <person name="Kolliker R."/>
            <person name="Studer B."/>
        </authorList>
    </citation>
    <scope>NUCLEOTIDE SEQUENCE</scope>
    <source>
        <strain evidence="3">02402/16</strain>
        <tissue evidence="3">Leaf</tissue>
    </source>
</reference>
<feature type="compositionally biased region" description="Polar residues" evidence="1">
    <location>
        <begin position="46"/>
        <end position="57"/>
    </location>
</feature>
<dbReference type="InterPro" id="IPR005162">
    <property type="entry name" value="Retrotrans_gag_dom"/>
</dbReference>
<name>A0AAD8WL57_LOLMU</name>
<evidence type="ECO:0000256" key="1">
    <source>
        <dbReference type="SAM" id="MobiDB-lite"/>
    </source>
</evidence>
<feature type="region of interest" description="Disordered" evidence="1">
    <location>
        <begin position="622"/>
        <end position="644"/>
    </location>
</feature>
<dbReference type="PANTHER" id="PTHR33223">
    <property type="entry name" value="CCHC-TYPE DOMAIN-CONTAINING PROTEIN"/>
    <property type="match status" value="1"/>
</dbReference>
<gene>
    <name evidence="3" type="ORF">QYE76_052562</name>
</gene>
<dbReference type="PANTHER" id="PTHR33223:SF11">
    <property type="entry name" value="ELEMENT PROTEIN, PUTATIVE-RELATED"/>
    <property type="match status" value="1"/>
</dbReference>
<sequence>MGKTRDTKIAILPSTTRKGTTLSTSAALDSPSVIDKLVSPPHASRAGTSAESENSHNIDNVSAVLDDSGSLGSFLDATIARSRQIENTETPNENAATPVNSPESVEYSSDDLDEDYVELDNDFIEKCKATTDARKIKKLLAEHAVRYKPSPDPKFATSPINIRDKDYDFSLDLSHIAIVEKTPFCGTEKESAVEHLTELSTLSGVFSDDVKMRTYFVAKIFPFSLKDDAKTWYNNLPPGSIKSPTDLRDVFFRKYFPASAQHAALQRIYNFDQEDGEKLPEAWARFCSLIRAQPDHDLEKHDLLDIFYSGLTIESRAYLDSCAGCVFRKRTPDDAEELLAKIGRNHDDWSTPEPTPTPIVKKRGMIKLNDEDMREAKKSLKEKGIKPEDVKNLPPIEDICETIPPSSMIEKGKMKKFKFGELFKKATTSTGRPSRASTQIRRSYNEDVIAPSFAPEEDHGAPNASSFPCYEFLTNAGILDDFFTLVNRAGLATYVGDERGQYYRLTKIFVESFKFHNTEYEPTVAFKIYDIPVTMKLEEFCFALGIAPVDNIVYKMLFADGNEKEIPLPQQGLFNIDRQSWSLTKEVVEEHMKIQEFHQQHDSENAEPSYDYTVTYPDVSSSTYMEPGRSSSYYEDTTSWGPWE</sequence>
<evidence type="ECO:0000313" key="3">
    <source>
        <dbReference type="EMBL" id="KAK1664403.1"/>
    </source>
</evidence>
<dbReference type="EMBL" id="JAUUTY010000003">
    <property type="protein sequence ID" value="KAK1664403.1"/>
    <property type="molecule type" value="Genomic_DNA"/>
</dbReference>
<feature type="region of interest" description="Disordered" evidence="1">
    <location>
        <begin position="1"/>
        <end position="57"/>
    </location>
</feature>
<evidence type="ECO:0000259" key="2">
    <source>
        <dbReference type="Pfam" id="PF03732"/>
    </source>
</evidence>
<feature type="domain" description="Retrotransposon gag" evidence="2">
    <location>
        <begin position="219"/>
        <end position="312"/>
    </location>
</feature>
<organism evidence="3 4">
    <name type="scientific">Lolium multiflorum</name>
    <name type="common">Italian ryegrass</name>
    <name type="synonym">Lolium perenne subsp. multiflorum</name>
    <dbReference type="NCBI Taxonomy" id="4521"/>
    <lineage>
        <taxon>Eukaryota</taxon>
        <taxon>Viridiplantae</taxon>
        <taxon>Streptophyta</taxon>
        <taxon>Embryophyta</taxon>
        <taxon>Tracheophyta</taxon>
        <taxon>Spermatophyta</taxon>
        <taxon>Magnoliopsida</taxon>
        <taxon>Liliopsida</taxon>
        <taxon>Poales</taxon>
        <taxon>Poaceae</taxon>
        <taxon>BOP clade</taxon>
        <taxon>Pooideae</taxon>
        <taxon>Poodae</taxon>
        <taxon>Poeae</taxon>
        <taxon>Poeae Chloroplast Group 2 (Poeae type)</taxon>
        <taxon>Loliodinae</taxon>
        <taxon>Loliinae</taxon>
        <taxon>Lolium</taxon>
    </lineage>
</organism>
<dbReference type="AlphaFoldDB" id="A0AAD8WL57"/>
<evidence type="ECO:0000313" key="4">
    <source>
        <dbReference type="Proteomes" id="UP001231189"/>
    </source>
</evidence>
<dbReference type="Proteomes" id="UP001231189">
    <property type="component" value="Unassembled WGS sequence"/>
</dbReference>
<accession>A0AAD8WL57</accession>
<dbReference type="Pfam" id="PF03732">
    <property type="entry name" value="Retrotrans_gag"/>
    <property type="match status" value="1"/>
</dbReference>
<feature type="region of interest" description="Disordered" evidence="1">
    <location>
        <begin position="85"/>
        <end position="107"/>
    </location>
</feature>
<feature type="compositionally biased region" description="Polar residues" evidence="1">
    <location>
        <begin position="13"/>
        <end position="27"/>
    </location>
</feature>
<keyword evidence="4" id="KW-1185">Reference proteome</keyword>